<accession>A0ABY5PMA5</accession>
<evidence type="ECO:0000313" key="3">
    <source>
        <dbReference type="Proteomes" id="UP001058860"/>
    </source>
</evidence>
<dbReference type="Proteomes" id="UP001058860">
    <property type="component" value="Chromosome"/>
</dbReference>
<proteinExistence type="predicted"/>
<organism evidence="2 3">
    <name type="scientific">Svornostia abyssi</name>
    <dbReference type="NCBI Taxonomy" id="2898438"/>
    <lineage>
        <taxon>Bacteria</taxon>
        <taxon>Bacillati</taxon>
        <taxon>Actinomycetota</taxon>
        <taxon>Thermoleophilia</taxon>
        <taxon>Solirubrobacterales</taxon>
        <taxon>Baekduiaceae</taxon>
        <taxon>Svornostia</taxon>
    </lineage>
</organism>
<sequence>MAKKAKGATTAADAVAAARENPYVQRFLEDEDLRDNMKVAFESGRSAYARLTNGKPAQKVLFDDKRFHKDITKAADALKDAGEALKDGPKKKRSGGIGRLLLIAILGTIIALVVSEDLRNKVLDLLFGAEEEFEYTSTTTPAPAPEPAAAGS</sequence>
<feature type="transmembrane region" description="Helical" evidence="1">
    <location>
        <begin position="96"/>
        <end position="115"/>
    </location>
</feature>
<reference evidence="3" key="1">
    <citation type="submission" date="2021-11" db="EMBL/GenBank/DDBJ databases">
        <title>Cultivation dependent microbiological survey of springs from the worlds oldest radium mine currently devoted to the extraction of radon-saturated water.</title>
        <authorList>
            <person name="Kapinusova G."/>
            <person name="Smrhova T."/>
            <person name="Strejcek M."/>
            <person name="Suman J."/>
            <person name="Jani K."/>
            <person name="Pajer P."/>
            <person name="Uhlik O."/>
        </authorList>
    </citation>
    <scope>NUCLEOTIDE SEQUENCE [LARGE SCALE GENOMIC DNA]</scope>
    <source>
        <strain evidence="3">J379</strain>
    </source>
</reference>
<keyword evidence="1" id="KW-0472">Membrane</keyword>
<keyword evidence="1" id="KW-1133">Transmembrane helix</keyword>
<evidence type="ECO:0000313" key="2">
    <source>
        <dbReference type="EMBL" id="UUY05803.1"/>
    </source>
</evidence>
<gene>
    <name evidence="2" type="ORF">LRS13_09870</name>
</gene>
<name>A0ABY5PMA5_9ACTN</name>
<keyword evidence="1" id="KW-0812">Transmembrane</keyword>
<dbReference type="EMBL" id="CP088295">
    <property type="protein sequence ID" value="UUY05803.1"/>
    <property type="molecule type" value="Genomic_DNA"/>
</dbReference>
<keyword evidence="3" id="KW-1185">Reference proteome</keyword>
<protein>
    <submittedName>
        <fullName evidence="2">Uncharacterized protein</fullName>
    </submittedName>
</protein>
<evidence type="ECO:0000256" key="1">
    <source>
        <dbReference type="SAM" id="Phobius"/>
    </source>
</evidence>
<dbReference type="RefSeq" id="WP_353866244.1">
    <property type="nucleotide sequence ID" value="NZ_CP088295.1"/>
</dbReference>